<organism evidence="2 3">
    <name type="scientific">Acinetobacter lwoffii NIPH 478</name>
    <dbReference type="NCBI Taxonomy" id="1217668"/>
    <lineage>
        <taxon>Bacteria</taxon>
        <taxon>Pseudomonadati</taxon>
        <taxon>Pseudomonadota</taxon>
        <taxon>Gammaproteobacteria</taxon>
        <taxon>Moraxellales</taxon>
        <taxon>Moraxellaceae</taxon>
        <taxon>Acinetobacter</taxon>
    </lineage>
</organism>
<accession>N9HL13</accession>
<name>N9HL13_ACILW</name>
<evidence type="ECO:0000313" key="2">
    <source>
        <dbReference type="EMBL" id="ENW30236.1"/>
    </source>
</evidence>
<comment type="caution">
    <text evidence="2">The sequence shown here is derived from an EMBL/GenBank/DDBJ whole genome shotgun (WGS) entry which is preliminary data.</text>
</comment>
<dbReference type="GO" id="GO:0051537">
    <property type="term" value="F:2 iron, 2 sulfur cluster binding"/>
    <property type="evidence" value="ECO:0007669"/>
    <property type="project" value="InterPro"/>
</dbReference>
<sequence>MRSPIPVISIDLATESEQPGLARARQMLAEQLNIQLNLHGQDAPSFADLLEPKQCARVLGEFQARIQALNLTCSGSMFIKYWAVPLLFPYFYALLTKQLDLVWELSAISVHMTPNWSWDRHLNFKSAGILATALSTQTSTDEVFVLRIFHDLNQVFAVISQVAKVQRFLLWENTALRLLQFYDLMQRNNLSELHKIHTQRQFLLDLPAEKFGLKHNPFLLLEHSRQVSPETYRRKKCCFYFQLPEADRKYCSSCPLAKTHS</sequence>
<proteinExistence type="predicted"/>
<dbReference type="Pfam" id="PF11575">
    <property type="entry name" value="FhuF_C"/>
    <property type="match status" value="1"/>
</dbReference>
<dbReference type="InterPro" id="IPR024726">
    <property type="entry name" value="FhuF_C"/>
</dbReference>
<protein>
    <recommendedName>
        <fullName evidence="1">Ferric siderophore reductase C-terminal domain-containing protein</fullName>
    </recommendedName>
</protein>
<dbReference type="HOGENOM" id="CLU_1159127_0_0_6"/>
<evidence type="ECO:0000313" key="3">
    <source>
        <dbReference type="Proteomes" id="UP000018416"/>
    </source>
</evidence>
<gene>
    <name evidence="2" type="ORF">F923_01875</name>
</gene>
<dbReference type="Proteomes" id="UP000018416">
    <property type="component" value="Unassembled WGS sequence"/>
</dbReference>
<reference evidence="2 3" key="1">
    <citation type="submission" date="2013-02" db="EMBL/GenBank/DDBJ databases">
        <title>The Genome Sequence of Acinetobacter lwoffii NIPH 478.</title>
        <authorList>
            <consortium name="The Broad Institute Genome Sequencing Platform"/>
            <consortium name="The Broad Institute Genome Sequencing Center for Infectious Disease"/>
            <person name="Cerqueira G."/>
            <person name="Feldgarden M."/>
            <person name="Courvalin P."/>
            <person name="Perichon B."/>
            <person name="Grillot-Courvalin C."/>
            <person name="Clermont D."/>
            <person name="Rocha E."/>
            <person name="Yoon E.-J."/>
            <person name="Nemec A."/>
            <person name="Walker B."/>
            <person name="Young S.K."/>
            <person name="Zeng Q."/>
            <person name="Gargeya S."/>
            <person name="Fitzgerald M."/>
            <person name="Haas B."/>
            <person name="Abouelleil A."/>
            <person name="Alvarado L."/>
            <person name="Arachchi H.M."/>
            <person name="Berlin A.M."/>
            <person name="Chapman S.B."/>
            <person name="Dewar J."/>
            <person name="Goldberg J."/>
            <person name="Griggs A."/>
            <person name="Gujja S."/>
            <person name="Hansen M."/>
            <person name="Howarth C."/>
            <person name="Imamovic A."/>
            <person name="Larimer J."/>
            <person name="McCowan C."/>
            <person name="Murphy C."/>
            <person name="Neiman D."/>
            <person name="Pearson M."/>
            <person name="Priest M."/>
            <person name="Roberts A."/>
            <person name="Saif S."/>
            <person name="Shea T."/>
            <person name="Sisk P."/>
            <person name="Sykes S."/>
            <person name="Wortman J."/>
            <person name="Nusbaum C."/>
            <person name="Birren B."/>
        </authorList>
    </citation>
    <scope>NUCLEOTIDE SEQUENCE [LARGE SCALE GENOMIC DNA]</scope>
    <source>
        <strain evidence="2 3">NIPH 478</strain>
    </source>
</reference>
<dbReference type="PATRIC" id="fig|1217668.3.peg.1829"/>
<dbReference type="EMBL" id="APQU01000012">
    <property type="protein sequence ID" value="ENW30236.1"/>
    <property type="molecule type" value="Genomic_DNA"/>
</dbReference>
<dbReference type="AlphaFoldDB" id="N9HL13"/>
<feature type="domain" description="Ferric siderophore reductase C-terminal" evidence="1">
    <location>
        <begin position="234"/>
        <end position="256"/>
    </location>
</feature>
<evidence type="ECO:0000259" key="1">
    <source>
        <dbReference type="Pfam" id="PF11575"/>
    </source>
</evidence>